<evidence type="ECO:0000313" key="2">
    <source>
        <dbReference type="EMBL" id="GAA4786725.1"/>
    </source>
</evidence>
<comment type="caution">
    <text evidence="2">The sequence shown here is derived from an EMBL/GenBank/DDBJ whole genome shotgun (WGS) entry which is preliminary data.</text>
</comment>
<dbReference type="InterPro" id="IPR000086">
    <property type="entry name" value="NUDIX_hydrolase_dom"/>
</dbReference>
<organism evidence="2 3">
    <name type="scientific">Streptomyces sanyensis</name>
    <dbReference type="NCBI Taxonomy" id="568869"/>
    <lineage>
        <taxon>Bacteria</taxon>
        <taxon>Bacillati</taxon>
        <taxon>Actinomycetota</taxon>
        <taxon>Actinomycetes</taxon>
        <taxon>Kitasatosporales</taxon>
        <taxon>Streptomycetaceae</taxon>
        <taxon>Streptomyces</taxon>
    </lineage>
</organism>
<proteinExistence type="predicted"/>
<dbReference type="Proteomes" id="UP001501147">
    <property type="component" value="Unassembled WGS sequence"/>
</dbReference>
<protein>
    <recommendedName>
        <fullName evidence="1">Nudix hydrolase domain-containing protein</fullName>
    </recommendedName>
</protein>
<evidence type="ECO:0000259" key="1">
    <source>
        <dbReference type="PROSITE" id="PS51462"/>
    </source>
</evidence>
<reference evidence="3" key="1">
    <citation type="journal article" date="2019" name="Int. J. Syst. Evol. Microbiol.">
        <title>The Global Catalogue of Microorganisms (GCM) 10K type strain sequencing project: providing services to taxonomists for standard genome sequencing and annotation.</title>
        <authorList>
            <consortium name="The Broad Institute Genomics Platform"/>
            <consortium name="The Broad Institute Genome Sequencing Center for Infectious Disease"/>
            <person name="Wu L."/>
            <person name="Ma J."/>
        </authorList>
    </citation>
    <scope>NUCLEOTIDE SEQUENCE [LARGE SCALE GENOMIC DNA]</scope>
    <source>
        <strain evidence="3">JCM 18324</strain>
    </source>
</reference>
<gene>
    <name evidence="2" type="ORF">GCM10023329_41980</name>
</gene>
<dbReference type="Gene3D" id="3.90.79.10">
    <property type="entry name" value="Nucleoside Triphosphate Pyrophosphohydrolase"/>
    <property type="match status" value="1"/>
</dbReference>
<dbReference type="RefSeq" id="WP_345614976.1">
    <property type="nucleotide sequence ID" value="NZ_BAABJV010000012.1"/>
</dbReference>
<dbReference type="SUPFAM" id="SSF55811">
    <property type="entry name" value="Nudix"/>
    <property type="match status" value="1"/>
</dbReference>
<dbReference type="EMBL" id="BAABJV010000012">
    <property type="protein sequence ID" value="GAA4786725.1"/>
    <property type="molecule type" value="Genomic_DNA"/>
</dbReference>
<evidence type="ECO:0000313" key="3">
    <source>
        <dbReference type="Proteomes" id="UP001501147"/>
    </source>
</evidence>
<name>A0ABP9AVZ9_9ACTN</name>
<dbReference type="InterPro" id="IPR015797">
    <property type="entry name" value="NUDIX_hydrolase-like_dom_sf"/>
</dbReference>
<dbReference type="PROSITE" id="PS51462">
    <property type="entry name" value="NUDIX"/>
    <property type="match status" value="1"/>
</dbReference>
<feature type="domain" description="Nudix hydrolase" evidence="1">
    <location>
        <begin position="7"/>
        <end position="140"/>
    </location>
</feature>
<keyword evidence="3" id="KW-1185">Reference proteome</keyword>
<dbReference type="Pfam" id="PF00293">
    <property type="entry name" value="NUDIX"/>
    <property type="match status" value="1"/>
</dbReference>
<sequence>MSEAPHLLTADVARVLLRSDGAALCVRRTADDVLAPGRLTVVGGHLEAGEPLDRAARRGAKEEAGVPLSADRQELCGLIHHHGPGGGTDRITAVLVAQSWTGEPYNAEPDQHEGLLRVPMERPSPDCRPSTATIFPMPTQGPSYRAANCSAGGAR</sequence>
<accession>A0ABP9AVZ9</accession>